<gene>
    <name evidence="2" type="ORF">OS493_020425</name>
</gene>
<organism evidence="2 3">
    <name type="scientific">Desmophyllum pertusum</name>
    <dbReference type="NCBI Taxonomy" id="174260"/>
    <lineage>
        <taxon>Eukaryota</taxon>
        <taxon>Metazoa</taxon>
        <taxon>Cnidaria</taxon>
        <taxon>Anthozoa</taxon>
        <taxon>Hexacorallia</taxon>
        <taxon>Scleractinia</taxon>
        <taxon>Caryophylliina</taxon>
        <taxon>Caryophylliidae</taxon>
        <taxon>Desmophyllum</taxon>
    </lineage>
</organism>
<reference evidence="2" key="1">
    <citation type="submission" date="2023-01" db="EMBL/GenBank/DDBJ databases">
        <title>Genome assembly of the deep-sea coral Lophelia pertusa.</title>
        <authorList>
            <person name="Herrera S."/>
            <person name="Cordes E."/>
        </authorList>
    </citation>
    <scope>NUCLEOTIDE SEQUENCE</scope>
    <source>
        <strain evidence="2">USNM1676648</strain>
        <tissue evidence="2">Polyp</tissue>
    </source>
</reference>
<feature type="region of interest" description="Disordered" evidence="1">
    <location>
        <begin position="358"/>
        <end position="382"/>
    </location>
</feature>
<dbReference type="Proteomes" id="UP001163046">
    <property type="component" value="Unassembled WGS sequence"/>
</dbReference>
<evidence type="ECO:0000313" key="3">
    <source>
        <dbReference type="Proteomes" id="UP001163046"/>
    </source>
</evidence>
<protein>
    <submittedName>
        <fullName evidence="2">Uncharacterized protein</fullName>
    </submittedName>
</protein>
<sequence>MRRFTLGIAQYLGSNTDTWACTRHWTSINREINGFCACALPVHLNGLHMQNISERLLQMFHRIRESVPGYRRGVKWCNNCYKTADQLFKNEPDYHPPGKRASSSASHLKSSGTIPSLIKIRVLRRIMGTASGESSPWYFWVAETSSIDGTKVLDMYSGDARTECIIFLAPSVGNRPTLIAQIEDKDLNSDNLHVLSEQVLERAQIFVGDLSREKAKLATWRKHRLEQERELHDGTSKIIRESRKARVSSDDTRDYVKIVIHHGNGVIGRRFKKGGFFQCRNFKAGLLQQKSLDESMLCGLKEVSNTVNFSVVDEGEDVESLCDQQRHAARWLSMLNMSVEQLRTMLLPMTPPPSNLKSLKLTSSPMTPPSSGSMKSLKPTLNSPNLKEINNVDIETPEKAFLVKKCSGRVINDVHDVCAKNRESLSTVLSNVCFR</sequence>
<comment type="caution">
    <text evidence="2">The sequence shown here is derived from an EMBL/GenBank/DDBJ whole genome shotgun (WGS) entry which is preliminary data.</text>
</comment>
<accession>A0A9W9ZBU0</accession>
<keyword evidence="3" id="KW-1185">Reference proteome</keyword>
<dbReference type="EMBL" id="MU826362">
    <property type="protein sequence ID" value="KAJ7378827.1"/>
    <property type="molecule type" value="Genomic_DNA"/>
</dbReference>
<evidence type="ECO:0000256" key="1">
    <source>
        <dbReference type="SAM" id="MobiDB-lite"/>
    </source>
</evidence>
<evidence type="ECO:0000313" key="2">
    <source>
        <dbReference type="EMBL" id="KAJ7378827.1"/>
    </source>
</evidence>
<proteinExistence type="predicted"/>
<dbReference type="AlphaFoldDB" id="A0A9W9ZBU0"/>
<feature type="compositionally biased region" description="Low complexity" evidence="1">
    <location>
        <begin position="358"/>
        <end position="376"/>
    </location>
</feature>
<name>A0A9W9ZBU0_9CNID</name>
<dbReference type="OrthoDB" id="10326906at2759"/>